<dbReference type="PANTHER" id="PTHR45846:SF1">
    <property type="entry name" value="TRNA-DIHYDROURIDINE(47) SYNTHASE [NAD(P)(+)]-LIKE"/>
    <property type="match status" value="1"/>
</dbReference>
<dbReference type="PANTHER" id="PTHR45846">
    <property type="entry name" value="TRNA-DIHYDROURIDINE(47) SYNTHASE [NAD(P)(+)]-LIKE"/>
    <property type="match status" value="1"/>
</dbReference>
<keyword evidence="1" id="KW-1133">Transmembrane helix</keyword>
<proteinExistence type="predicted"/>
<keyword evidence="1" id="KW-0812">Transmembrane</keyword>
<sequence>MKNKNHATSTENCTTQALPTKTSDVMVCKEPRTDDHKYVATNTVHLPVLDSHMRLNFLHQSAVHISMQSEFGHCPFTIHIINSFQLSYLQVRRCELRMVQKKVLQRKCLFCYHSQNYHNDTKDLYERTSCIKRRGGVAPIKTSFLIAKQELITVAAQEDNVDILKDISALKIRNRENRKLRKGMNKNRMREMKQAETQIRALAYRLCPSVIQHVKCRFGDKCTSEHDIKVFLSKKPADIAMRADSEKHIWMQMGNNYLKHKPEIPYKETLNASSMHIQIALRKRTYIFKNPDQVCFKVKCMLGSVEVDKRKLDMKTLSGKKYLAPLTTVVSIFIFTLYIYFSRNLYIYIYE</sequence>
<evidence type="ECO:0000313" key="3">
    <source>
        <dbReference type="WBParaSite" id="Hba_08183"/>
    </source>
</evidence>
<keyword evidence="1" id="KW-0472">Membrane</keyword>
<name>A0A1I7WSW2_HETBA</name>
<organism evidence="2 3">
    <name type="scientific">Heterorhabditis bacteriophora</name>
    <name type="common">Entomopathogenic nematode worm</name>
    <dbReference type="NCBI Taxonomy" id="37862"/>
    <lineage>
        <taxon>Eukaryota</taxon>
        <taxon>Metazoa</taxon>
        <taxon>Ecdysozoa</taxon>
        <taxon>Nematoda</taxon>
        <taxon>Chromadorea</taxon>
        <taxon>Rhabditida</taxon>
        <taxon>Rhabditina</taxon>
        <taxon>Rhabditomorpha</taxon>
        <taxon>Strongyloidea</taxon>
        <taxon>Heterorhabditidae</taxon>
        <taxon>Heterorhabditis</taxon>
    </lineage>
</organism>
<dbReference type="AlphaFoldDB" id="A0A1I7WSW2"/>
<dbReference type="WBParaSite" id="Hba_08183">
    <property type="protein sequence ID" value="Hba_08183"/>
    <property type="gene ID" value="Hba_08183"/>
</dbReference>
<dbReference type="GO" id="GO:0003723">
    <property type="term" value="F:RNA binding"/>
    <property type="evidence" value="ECO:0007669"/>
    <property type="project" value="TreeGrafter"/>
</dbReference>
<dbReference type="Proteomes" id="UP000095283">
    <property type="component" value="Unplaced"/>
</dbReference>
<keyword evidence="2" id="KW-1185">Reference proteome</keyword>
<feature type="transmembrane region" description="Helical" evidence="1">
    <location>
        <begin position="322"/>
        <end position="341"/>
    </location>
</feature>
<evidence type="ECO:0000256" key="1">
    <source>
        <dbReference type="SAM" id="Phobius"/>
    </source>
</evidence>
<evidence type="ECO:0000313" key="2">
    <source>
        <dbReference type="Proteomes" id="UP000095283"/>
    </source>
</evidence>
<dbReference type="Pfam" id="PF25585">
    <property type="entry name" value="zf-CCCH_DUS3L"/>
    <property type="match status" value="1"/>
</dbReference>
<reference evidence="3" key="1">
    <citation type="submission" date="2016-11" db="UniProtKB">
        <authorList>
            <consortium name="WormBaseParasite"/>
        </authorList>
    </citation>
    <scope>IDENTIFICATION</scope>
</reference>
<dbReference type="GO" id="GO:0017150">
    <property type="term" value="F:tRNA dihydrouridine synthase activity"/>
    <property type="evidence" value="ECO:0007669"/>
    <property type="project" value="TreeGrafter"/>
</dbReference>
<accession>A0A1I7WSW2</accession>
<protein>
    <submittedName>
        <fullName evidence="3">Zf-CCCH_4 domain-containing protein</fullName>
    </submittedName>
</protein>